<feature type="compositionally biased region" description="Basic residues" evidence="1">
    <location>
        <begin position="1"/>
        <end position="17"/>
    </location>
</feature>
<dbReference type="AlphaFoldDB" id="A0A1R3L6N2"/>
<sequence>MLKKKVTTKDRLRKRLLNTRARDSSSRQVTQGANIGEGDVSSSCSSVVEVGTKSSFERGSKEKLLELGRGRRGAPLIGVDDGPPEVDDGAPRFHFVVLGGA</sequence>
<accession>A0A1R3L6N2</accession>
<proteinExistence type="predicted"/>
<evidence type="ECO:0000256" key="1">
    <source>
        <dbReference type="SAM" id="MobiDB-lite"/>
    </source>
</evidence>
<evidence type="ECO:0000313" key="2">
    <source>
        <dbReference type="EMBL" id="ONK55283.1"/>
    </source>
</evidence>
<reference evidence="3" key="1">
    <citation type="journal article" date="2017" name="Nat. Commun.">
        <title>The asparagus genome sheds light on the origin and evolution of a young Y chromosome.</title>
        <authorList>
            <person name="Harkess A."/>
            <person name="Zhou J."/>
            <person name="Xu C."/>
            <person name="Bowers J.E."/>
            <person name="Van der Hulst R."/>
            <person name="Ayyampalayam S."/>
            <person name="Mercati F."/>
            <person name="Riccardi P."/>
            <person name="McKain M.R."/>
            <person name="Kakrana A."/>
            <person name="Tang H."/>
            <person name="Ray J."/>
            <person name="Groenendijk J."/>
            <person name="Arikit S."/>
            <person name="Mathioni S.M."/>
            <person name="Nakano M."/>
            <person name="Shan H."/>
            <person name="Telgmann-Rauber A."/>
            <person name="Kanno A."/>
            <person name="Yue Z."/>
            <person name="Chen H."/>
            <person name="Li W."/>
            <person name="Chen Y."/>
            <person name="Xu X."/>
            <person name="Zhang Y."/>
            <person name="Luo S."/>
            <person name="Chen H."/>
            <person name="Gao J."/>
            <person name="Mao Z."/>
            <person name="Pires J.C."/>
            <person name="Luo M."/>
            <person name="Kudrna D."/>
            <person name="Wing R.A."/>
            <person name="Meyers B.C."/>
            <person name="Yi K."/>
            <person name="Kong H."/>
            <person name="Lavrijsen P."/>
            <person name="Sunseri F."/>
            <person name="Falavigna A."/>
            <person name="Ye Y."/>
            <person name="Leebens-Mack J.H."/>
            <person name="Chen G."/>
        </authorList>
    </citation>
    <scope>NUCLEOTIDE SEQUENCE [LARGE SCALE GENOMIC DNA]</scope>
    <source>
        <strain evidence="3">cv. DH0086</strain>
    </source>
</reference>
<keyword evidence="3" id="KW-1185">Reference proteome</keyword>
<feature type="region of interest" description="Disordered" evidence="1">
    <location>
        <begin position="1"/>
        <end position="41"/>
    </location>
</feature>
<gene>
    <name evidence="2" type="ORF">A4U43_UnF5540</name>
</gene>
<dbReference type="EMBL" id="KV863609">
    <property type="protein sequence ID" value="ONK55283.1"/>
    <property type="molecule type" value="Genomic_DNA"/>
</dbReference>
<name>A0A1R3L6N2_ASPOF</name>
<dbReference type="Gramene" id="ONK55283">
    <property type="protein sequence ID" value="ONK55283"/>
    <property type="gene ID" value="A4U43_UnF5540"/>
</dbReference>
<evidence type="ECO:0000313" key="3">
    <source>
        <dbReference type="Proteomes" id="UP000243459"/>
    </source>
</evidence>
<organism evidence="2 3">
    <name type="scientific">Asparagus officinalis</name>
    <name type="common">Garden asparagus</name>
    <dbReference type="NCBI Taxonomy" id="4686"/>
    <lineage>
        <taxon>Eukaryota</taxon>
        <taxon>Viridiplantae</taxon>
        <taxon>Streptophyta</taxon>
        <taxon>Embryophyta</taxon>
        <taxon>Tracheophyta</taxon>
        <taxon>Spermatophyta</taxon>
        <taxon>Magnoliopsida</taxon>
        <taxon>Liliopsida</taxon>
        <taxon>Asparagales</taxon>
        <taxon>Asparagaceae</taxon>
        <taxon>Asparagoideae</taxon>
        <taxon>Asparagus</taxon>
    </lineage>
</organism>
<dbReference type="Proteomes" id="UP000243459">
    <property type="component" value="Unassembled WGS sequence"/>
</dbReference>
<protein>
    <submittedName>
        <fullName evidence="2">Uncharacterized protein</fullName>
    </submittedName>
</protein>